<proteinExistence type="predicted"/>
<reference evidence="1" key="1">
    <citation type="journal article" date="2014" name="Int. J. Syst. Evol. Microbiol.">
        <title>Complete genome sequence of Corynebacterium casei LMG S-19264T (=DSM 44701T), isolated from a smear-ripened cheese.</title>
        <authorList>
            <consortium name="US DOE Joint Genome Institute (JGI-PGF)"/>
            <person name="Walter F."/>
            <person name="Albersmeier A."/>
            <person name="Kalinowski J."/>
            <person name="Ruckert C."/>
        </authorList>
    </citation>
    <scope>NUCLEOTIDE SEQUENCE</scope>
    <source>
        <strain evidence="1">JCM 5016</strain>
    </source>
</reference>
<protein>
    <recommendedName>
        <fullName evidence="3">CdiI immunity protein domain-containing protein</fullName>
    </recommendedName>
</protein>
<accession>A0A918R9U7</accession>
<name>A0A918R9U7_9ACTN</name>
<comment type="caution">
    <text evidence="1">The sequence shown here is derived from an EMBL/GenBank/DDBJ whole genome shotgun (WGS) entry which is preliminary data.</text>
</comment>
<dbReference type="AlphaFoldDB" id="A0A918R9U7"/>
<evidence type="ECO:0008006" key="3">
    <source>
        <dbReference type="Google" id="ProtNLM"/>
    </source>
</evidence>
<evidence type="ECO:0000313" key="1">
    <source>
        <dbReference type="EMBL" id="GGZ90875.1"/>
    </source>
</evidence>
<reference evidence="1" key="2">
    <citation type="submission" date="2020-09" db="EMBL/GenBank/DDBJ databases">
        <authorList>
            <person name="Sun Q."/>
            <person name="Ohkuma M."/>
        </authorList>
    </citation>
    <scope>NUCLEOTIDE SEQUENCE</scope>
    <source>
        <strain evidence="1">JCM 5016</strain>
    </source>
</reference>
<sequence length="210" mass="24204">MKRHDEFTFGVPWITEFFHQDWTHDAPTAAEAVARQFPGELDPAAVLLVRRDARLLLDHLAPDRIEVLWEACTAEESFFPRRAADGAEWMRRLTEVCDRWLSRRADTPALSDADSYEGRELAGPVLAEVEEFRSVIGSQVADALTECARRCTPDLAFRFLLKVLPRKYFTPPDRYFHLTREHYARLEDIGTALRYGEFVVSEVKYLVEDG</sequence>
<keyword evidence="2" id="KW-1185">Reference proteome</keyword>
<evidence type="ECO:0000313" key="2">
    <source>
        <dbReference type="Proteomes" id="UP000623010"/>
    </source>
</evidence>
<organism evidence="1 2">
    <name type="scientific">Streptomyces echinoruber</name>
    <dbReference type="NCBI Taxonomy" id="68898"/>
    <lineage>
        <taxon>Bacteria</taxon>
        <taxon>Bacillati</taxon>
        <taxon>Actinomycetota</taxon>
        <taxon>Actinomycetes</taxon>
        <taxon>Kitasatosporales</taxon>
        <taxon>Streptomycetaceae</taxon>
        <taxon>Streptomyces</taxon>
    </lineage>
</organism>
<gene>
    <name evidence="1" type="ORF">GCM10010389_31670</name>
</gene>
<dbReference type="RefSeq" id="WP_190058054.1">
    <property type="nucleotide sequence ID" value="NZ_BMWH01000011.1"/>
</dbReference>
<dbReference type="EMBL" id="BMWH01000011">
    <property type="protein sequence ID" value="GGZ90875.1"/>
    <property type="molecule type" value="Genomic_DNA"/>
</dbReference>
<dbReference type="Proteomes" id="UP000623010">
    <property type="component" value="Unassembled WGS sequence"/>
</dbReference>